<protein>
    <submittedName>
        <fullName evidence="1">NUDIX hydrolase</fullName>
    </submittedName>
</protein>
<dbReference type="AlphaFoldDB" id="A0A380EJ49"/>
<accession>A0A380EJ49</accession>
<evidence type="ECO:0000313" key="2">
    <source>
        <dbReference type="Proteomes" id="UP000254116"/>
    </source>
</evidence>
<reference evidence="1 2" key="1">
    <citation type="submission" date="2018-06" db="EMBL/GenBank/DDBJ databases">
        <authorList>
            <consortium name="Pathogen Informatics"/>
            <person name="Doyle S."/>
        </authorList>
    </citation>
    <scope>NUCLEOTIDE SEQUENCE [LARGE SCALE GENOMIC DNA]</scope>
    <source>
        <strain evidence="1 2">NCTC10702</strain>
    </source>
</reference>
<dbReference type="EMBL" id="UHBY01000003">
    <property type="protein sequence ID" value="SUL36172.1"/>
    <property type="molecule type" value="Genomic_DNA"/>
</dbReference>
<dbReference type="GO" id="GO:0016787">
    <property type="term" value="F:hydrolase activity"/>
    <property type="evidence" value="ECO:0007669"/>
    <property type="project" value="UniProtKB-KW"/>
</dbReference>
<sequence>MSKFDEQIIVVPREIIFNNEKNTFNGFLNKNKPEGQNIF</sequence>
<organism evidence="1 2">
    <name type="scientific">Staphylococcus aureus</name>
    <dbReference type="NCBI Taxonomy" id="1280"/>
    <lineage>
        <taxon>Bacteria</taxon>
        <taxon>Bacillati</taxon>
        <taxon>Bacillota</taxon>
        <taxon>Bacilli</taxon>
        <taxon>Bacillales</taxon>
        <taxon>Staphylococcaceae</taxon>
        <taxon>Staphylococcus</taxon>
    </lineage>
</organism>
<dbReference type="Proteomes" id="UP000254116">
    <property type="component" value="Unassembled WGS sequence"/>
</dbReference>
<evidence type="ECO:0000313" key="1">
    <source>
        <dbReference type="EMBL" id="SUL36172.1"/>
    </source>
</evidence>
<proteinExistence type="predicted"/>
<keyword evidence="1" id="KW-0378">Hydrolase</keyword>
<gene>
    <name evidence="1" type="ORF">NCTC10702_02629</name>
</gene>
<name>A0A380EJ49_STAAU</name>